<reference evidence="1" key="1">
    <citation type="submission" date="2014-09" db="EMBL/GenBank/DDBJ databases">
        <authorList>
            <person name="Magalhaes I.L.F."/>
            <person name="Oliveira U."/>
            <person name="Santos F.R."/>
            <person name="Vidigal T.H.D.A."/>
            <person name="Brescovit A.D."/>
            <person name="Santos A.J."/>
        </authorList>
    </citation>
    <scope>NUCLEOTIDE SEQUENCE</scope>
    <source>
        <tissue evidence="1">Shoot tissue taken approximately 20 cm above the soil surface</tissue>
    </source>
</reference>
<dbReference type="AlphaFoldDB" id="A0A0A8XU67"/>
<dbReference type="EMBL" id="GBRH01281700">
    <property type="protein sequence ID" value="JAD16195.1"/>
    <property type="molecule type" value="Transcribed_RNA"/>
</dbReference>
<organism evidence="1">
    <name type="scientific">Arundo donax</name>
    <name type="common">Giant reed</name>
    <name type="synonym">Donax arundinaceus</name>
    <dbReference type="NCBI Taxonomy" id="35708"/>
    <lineage>
        <taxon>Eukaryota</taxon>
        <taxon>Viridiplantae</taxon>
        <taxon>Streptophyta</taxon>
        <taxon>Embryophyta</taxon>
        <taxon>Tracheophyta</taxon>
        <taxon>Spermatophyta</taxon>
        <taxon>Magnoliopsida</taxon>
        <taxon>Liliopsida</taxon>
        <taxon>Poales</taxon>
        <taxon>Poaceae</taxon>
        <taxon>PACMAD clade</taxon>
        <taxon>Arundinoideae</taxon>
        <taxon>Arundineae</taxon>
        <taxon>Arundo</taxon>
    </lineage>
</organism>
<name>A0A0A8XU67_ARUDO</name>
<protein>
    <submittedName>
        <fullName evidence="1">Uncharacterized protein</fullName>
    </submittedName>
</protein>
<proteinExistence type="predicted"/>
<evidence type="ECO:0000313" key="1">
    <source>
        <dbReference type="EMBL" id="JAD16195.1"/>
    </source>
</evidence>
<sequence length="54" mass="5856">MRSRVTNLRPIVHMGVACSEKGGLVNNAASSTFCVHIDSRKMVDVMPHILCDAS</sequence>
<reference evidence="1" key="2">
    <citation type="journal article" date="2015" name="Data Brief">
        <title>Shoot transcriptome of the giant reed, Arundo donax.</title>
        <authorList>
            <person name="Barrero R.A."/>
            <person name="Guerrero F.D."/>
            <person name="Moolhuijzen P."/>
            <person name="Goolsby J.A."/>
            <person name="Tidwell J."/>
            <person name="Bellgard S.E."/>
            <person name="Bellgard M.I."/>
        </authorList>
    </citation>
    <scope>NUCLEOTIDE SEQUENCE</scope>
    <source>
        <tissue evidence="1">Shoot tissue taken approximately 20 cm above the soil surface</tissue>
    </source>
</reference>
<accession>A0A0A8XU67</accession>